<dbReference type="InterPro" id="IPR006091">
    <property type="entry name" value="Acyl-CoA_Oxase/DH_mid-dom"/>
</dbReference>
<evidence type="ECO:0000256" key="1">
    <source>
        <dbReference type="ARBA" id="ARBA00001974"/>
    </source>
</evidence>
<feature type="domain" description="Acyl-CoA dehydrogenase/oxidase C-terminal" evidence="6">
    <location>
        <begin position="287"/>
        <end position="440"/>
    </location>
</feature>
<dbReference type="InterPro" id="IPR036250">
    <property type="entry name" value="AcylCo_DH-like_C"/>
</dbReference>
<dbReference type="Proteomes" id="UP000537130">
    <property type="component" value="Unassembled WGS sequence"/>
</dbReference>
<evidence type="ECO:0000256" key="2">
    <source>
        <dbReference type="ARBA" id="ARBA00009347"/>
    </source>
</evidence>
<dbReference type="SUPFAM" id="SSF56645">
    <property type="entry name" value="Acyl-CoA dehydrogenase NM domain-like"/>
    <property type="match status" value="1"/>
</dbReference>
<evidence type="ECO:0000256" key="3">
    <source>
        <dbReference type="ARBA" id="ARBA00022630"/>
    </source>
</evidence>
<evidence type="ECO:0000256" key="5">
    <source>
        <dbReference type="RuleBase" id="RU362125"/>
    </source>
</evidence>
<evidence type="ECO:0000259" key="6">
    <source>
        <dbReference type="Pfam" id="PF00441"/>
    </source>
</evidence>
<dbReference type="Pfam" id="PF18158">
    <property type="entry name" value="AidB_N"/>
    <property type="match status" value="1"/>
</dbReference>
<evidence type="ECO:0000259" key="8">
    <source>
        <dbReference type="Pfam" id="PF18158"/>
    </source>
</evidence>
<organism evidence="9 10">
    <name type="scientific">Litorivivens lipolytica</name>
    <dbReference type="NCBI Taxonomy" id="1524264"/>
    <lineage>
        <taxon>Bacteria</taxon>
        <taxon>Pseudomonadati</taxon>
        <taxon>Pseudomonadota</taxon>
        <taxon>Gammaproteobacteria</taxon>
        <taxon>Litorivivens</taxon>
    </lineage>
</organism>
<dbReference type="Gene3D" id="2.40.110.20">
    <property type="match status" value="1"/>
</dbReference>
<gene>
    <name evidence="9" type="ORF">FHR99_002059</name>
</gene>
<dbReference type="PANTHER" id="PTHR42707:SF3">
    <property type="entry name" value="ACYL-COA DEHYDROGENASE AIDB-RELATED"/>
    <property type="match status" value="1"/>
</dbReference>
<sequence length="545" mass="59641">MSFDATHPTHEVINQASPLENHNLYLGDQALREAVSAQAPDADEALVDYGALCGLPEFIELGFQANAHKPVLHTHDRFGHRLDQIEFHPSYHALMDQAYQAGLHSEPWTGGSHAARAAKYYLHAQVEAAHGCPVTMTFASVPTFQLNPVLAERWLPKVLANEYDPRNVHYNEKSALTIGMGMTEKQGGSDVRANTTQATLIGEVEGCAAYSLVGHKWFLSAPMCDAFLVLARTDKGISCFLVPRWHPEGHKNPLEIQRLKDKMGNVANASSEVEFRGALGWLVGEPGRGVPAIIQMVAMTRFDCMIGSSAGQRQAVVQAAHHATQREAFGKRLIDQPIMRNVIADLQLEVEGSLAMTFRMAKALDSGSEQDQLLLRLGTAVGKYWICKRTAQHAYEAMECIGGNGVMENCIMPRLYREAPINAIWEGSGNIQALDVRRAMQRSPEVVDAWMAELLTTANVDPRQDAIVENLKHELSGSDEGSARRLAELLGLSLQGSLLLRGDNSAIAEAFLAGRCAAPSHHFGALPAGLKLDLLIDRANPHVYE</sequence>
<keyword evidence="4 5" id="KW-0274">FAD</keyword>
<comment type="similarity">
    <text evidence="2 5">Belongs to the acyl-CoA dehydrogenase family.</text>
</comment>
<accession>A0A7W4Z622</accession>
<dbReference type="InterPro" id="IPR006089">
    <property type="entry name" value="Acyl-CoA_DH_CS"/>
</dbReference>
<dbReference type="PROSITE" id="PS00073">
    <property type="entry name" value="ACYL_COA_DH_2"/>
    <property type="match status" value="1"/>
</dbReference>
<reference evidence="9 10" key="1">
    <citation type="submission" date="2020-08" db="EMBL/GenBank/DDBJ databases">
        <title>Genomic Encyclopedia of Type Strains, Phase III (KMG-III): the genomes of soil and plant-associated and newly described type strains.</title>
        <authorList>
            <person name="Whitman W."/>
        </authorList>
    </citation>
    <scope>NUCLEOTIDE SEQUENCE [LARGE SCALE GENOMIC DNA]</scope>
    <source>
        <strain evidence="9 10">CECT 8654</strain>
    </source>
</reference>
<evidence type="ECO:0000259" key="7">
    <source>
        <dbReference type="Pfam" id="PF02770"/>
    </source>
</evidence>
<evidence type="ECO:0000313" key="10">
    <source>
        <dbReference type="Proteomes" id="UP000537130"/>
    </source>
</evidence>
<name>A0A7W4Z622_9GAMM</name>
<dbReference type="Gene3D" id="1.20.140.10">
    <property type="entry name" value="Butyryl-CoA Dehydrogenase, subunit A, domain 3"/>
    <property type="match status" value="1"/>
</dbReference>
<dbReference type="Pfam" id="PF02770">
    <property type="entry name" value="Acyl-CoA_dh_M"/>
    <property type="match status" value="1"/>
</dbReference>
<keyword evidence="3 5" id="KW-0285">Flavoprotein</keyword>
<evidence type="ECO:0000313" key="9">
    <source>
        <dbReference type="EMBL" id="MBB3047793.1"/>
    </source>
</evidence>
<dbReference type="SUPFAM" id="SSF47203">
    <property type="entry name" value="Acyl-CoA dehydrogenase C-terminal domain-like"/>
    <property type="match status" value="1"/>
</dbReference>
<proteinExistence type="inferred from homology"/>
<comment type="caution">
    <text evidence="9">The sequence shown here is derived from an EMBL/GenBank/DDBJ whole genome shotgun (WGS) entry which is preliminary data.</text>
</comment>
<dbReference type="EMBL" id="JACHWY010000002">
    <property type="protein sequence ID" value="MBB3047793.1"/>
    <property type="molecule type" value="Genomic_DNA"/>
</dbReference>
<protein>
    <submittedName>
        <fullName evidence="9">Putative acyl-CoA dehydrogenase</fullName>
    </submittedName>
</protein>
<dbReference type="AlphaFoldDB" id="A0A7W4Z622"/>
<dbReference type="InterPro" id="IPR009100">
    <property type="entry name" value="AcylCoA_DH/oxidase_NM_dom_sf"/>
</dbReference>
<dbReference type="Gene3D" id="6.10.250.600">
    <property type="match status" value="1"/>
</dbReference>
<comment type="cofactor">
    <cofactor evidence="1 5">
        <name>FAD</name>
        <dbReference type="ChEBI" id="CHEBI:57692"/>
    </cofactor>
</comment>
<feature type="domain" description="Acyl-CoA oxidase/dehydrogenase middle" evidence="7">
    <location>
        <begin position="180"/>
        <end position="276"/>
    </location>
</feature>
<dbReference type="PANTHER" id="PTHR42707">
    <property type="entry name" value="ACYL-COA DEHYDROGENASE"/>
    <property type="match status" value="1"/>
</dbReference>
<feature type="domain" description="Adaptive response protein AidB N-terminal" evidence="8">
    <location>
        <begin position="14"/>
        <end position="165"/>
    </location>
</feature>
<dbReference type="GO" id="GO:0003995">
    <property type="term" value="F:acyl-CoA dehydrogenase activity"/>
    <property type="evidence" value="ECO:0007669"/>
    <property type="project" value="InterPro"/>
</dbReference>
<keyword evidence="10" id="KW-1185">Reference proteome</keyword>
<keyword evidence="5" id="KW-0560">Oxidoreductase</keyword>
<evidence type="ECO:0000256" key="4">
    <source>
        <dbReference type="ARBA" id="ARBA00022827"/>
    </source>
</evidence>
<dbReference type="Pfam" id="PF00441">
    <property type="entry name" value="Acyl-CoA_dh_1"/>
    <property type="match status" value="1"/>
</dbReference>
<dbReference type="InterPro" id="IPR041504">
    <property type="entry name" value="AidB_N"/>
</dbReference>
<dbReference type="InterPro" id="IPR052904">
    <property type="entry name" value="Acyl-CoA_dehydrogenase-like"/>
</dbReference>
<dbReference type="InterPro" id="IPR009075">
    <property type="entry name" value="AcylCo_DH/oxidase_C"/>
</dbReference>
<dbReference type="RefSeq" id="WP_183410551.1">
    <property type="nucleotide sequence ID" value="NZ_JACHWY010000002.1"/>
</dbReference>